<dbReference type="Proteomes" id="UP000635606">
    <property type="component" value="Unassembled WGS sequence"/>
</dbReference>
<keyword evidence="7" id="KW-0808">Transferase</keyword>
<evidence type="ECO:0000313" key="7">
    <source>
        <dbReference type="EMBL" id="GIJ65411.1"/>
    </source>
</evidence>
<dbReference type="GO" id="GO:0019752">
    <property type="term" value="P:carboxylic acid metabolic process"/>
    <property type="evidence" value="ECO:0007669"/>
    <property type="project" value="InterPro"/>
</dbReference>
<dbReference type="SUPFAM" id="SSF53383">
    <property type="entry name" value="PLP-dependent transferases"/>
    <property type="match status" value="1"/>
</dbReference>
<evidence type="ECO:0000256" key="4">
    <source>
        <dbReference type="ARBA" id="ARBA00038302"/>
    </source>
</evidence>
<protein>
    <submittedName>
        <fullName evidence="7">Aspartate aminotransferase family protein</fullName>
    </submittedName>
</protein>
<comment type="caution">
    <text evidence="7">The sequence shown here is derived from an EMBL/GenBank/DDBJ whole genome shotgun (WGS) entry which is preliminary data.</text>
</comment>
<proteinExistence type="inferred from homology"/>
<dbReference type="GO" id="GO:0004058">
    <property type="term" value="F:aromatic-L-amino-acid decarboxylase activity"/>
    <property type="evidence" value="ECO:0007669"/>
    <property type="project" value="UniProtKB-ARBA"/>
</dbReference>
<dbReference type="InterPro" id="IPR015424">
    <property type="entry name" value="PyrdxlP-dep_Trfase"/>
</dbReference>
<evidence type="ECO:0000256" key="2">
    <source>
        <dbReference type="ARBA" id="ARBA00022898"/>
    </source>
</evidence>
<comment type="cofactor">
    <cofactor evidence="1 5 6">
        <name>pyridoxal 5'-phosphate</name>
        <dbReference type="ChEBI" id="CHEBI:597326"/>
    </cofactor>
</comment>
<evidence type="ECO:0000313" key="8">
    <source>
        <dbReference type="Proteomes" id="UP000635606"/>
    </source>
</evidence>
<keyword evidence="7" id="KW-0032">Aminotransferase</keyword>
<dbReference type="InterPro" id="IPR050477">
    <property type="entry name" value="GrpII_AminoAcid_Decarb"/>
</dbReference>
<dbReference type="GO" id="GO:0008483">
    <property type="term" value="F:transaminase activity"/>
    <property type="evidence" value="ECO:0007669"/>
    <property type="project" value="UniProtKB-KW"/>
</dbReference>
<evidence type="ECO:0000256" key="6">
    <source>
        <dbReference type="RuleBase" id="RU000382"/>
    </source>
</evidence>
<dbReference type="Gene3D" id="3.90.1150.10">
    <property type="entry name" value="Aspartate Aminotransferase, domain 1"/>
    <property type="match status" value="1"/>
</dbReference>
<comment type="similarity">
    <text evidence="4">Belongs to the group II decarboxylase family. Sphingosine-1-phosphate lyase subfamily.</text>
</comment>
<dbReference type="PANTHER" id="PTHR42735:SF6">
    <property type="entry name" value="SPHINGOSINE-1-PHOSPHATE LYASE 1"/>
    <property type="match status" value="1"/>
</dbReference>
<dbReference type="Gene3D" id="3.40.640.10">
    <property type="entry name" value="Type I PLP-dependent aspartate aminotransferase-like (Major domain)"/>
    <property type="match status" value="1"/>
</dbReference>
<organism evidence="7 8">
    <name type="scientific">Virgisporangium ochraceum</name>
    <dbReference type="NCBI Taxonomy" id="65505"/>
    <lineage>
        <taxon>Bacteria</taxon>
        <taxon>Bacillati</taxon>
        <taxon>Actinomycetota</taxon>
        <taxon>Actinomycetes</taxon>
        <taxon>Micromonosporales</taxon>
        <taxon>Micromonosporaceae</taxon>
        <taxon>Virgisporangium</taxon>
    </lineage>
</organism>
<gene>
    <name evidence="7" type="ORF">Voc01_003280</name>
</gene>
<reference evidence="7" key="1">
    <citation type="submission" date="2021-01" db="EMBL/GenBank/DDBJ databases">
        <title>Whole genome shotgun sequence of Virgisporangium ochraceum NBRC 16418.</title>
        <authorList>
            <person name="Komaki H."/>
            <person name="Tamura T."/>
        </authorList>
    </citation>
    <scope>NUCLEOTIDE SEQUENCE</scope>
    <source>
        <strain evidence="7">NBRC 16418</strain>
    </source>
</reference>
<evidence type="ECO:0000256" key="3">
    <source>
        <dbReference type="ARBA" id="ARBA00023239"/>
    </source>
</evidence>
<dbReference type="InterPro" id="IPR002129">
    <property type="entry name" value="PyrdxlP-dep_de-COase"/>
</dbReference>
<keyword evidence="8" id="KW-1185">Reference proteome</keyword>
<name>A0A8J4E897_9ACTN</name>
<dbReference type="PANTHER" id="PTHR42735">
    <property type="match status" value="1"/>
</dbReference>
<evidence type="ECO:0000256" key="5">
    <source>
        <dbReference type="PIRSR" id="PIRSR602129-50"/>
    </source>
</evidence>
<keyword evidence="3 6" id="KW-0456">Lyase</keyword>
<feature type="modified residue" description="N6-(pyridoxal phosphate)lysine" evidence="5">
    <location>
        <position position="238"/>
    </location>
</feature>
<sequence>MSLPESGRSTAEILAEVAALRSRDLPTHGGKLFAYVYDAAVPGLDDLALRAHGLAASTNGLDPTAFPSLLRMENDIVAAAASLLGGDDTAGSLTSGGTESVLLAVKAARDARPDVTAPRIVLPSSAHPAFAKAGAYLKVALDVVPVDPATLRVSPSAIEEAIGPDTVLVVASAPAYPHGVVDPVTEIAAAAAAKNVRCHVDACFGGWILPFWRDLGVAGEPFDFSVPGVTSVSVDLHKYAYCPKGVSVLLHRTAALREPQYFGYAGWPGYGVVNATVASTRAGGPIAAAWAVLQHLGRDGYRSLAGSALAATRGLADAVRAVPPLALLVDEPESPVVAFRSDDPAVDVFVLADELAAQGWHIQPQMSFAGIGRTAHLTVTAAVEPHVTEFAGALEAAVRGSRERGPALAPFDGLDTLDPATLTPDVVAELAAAVGLDLTAGSPTNGTAMINAVLDAAPVPVREKLLVAVLDLLQRPGPAEA</sequence>
<dbReference type="EMBL" id="BOPH01000003">
    <property type="protein sequence ID" value="GIJ65411.1"/>
    <property type="molecule type" value="Genomic_DNA"/>
</dbReference>
<dbReference type="AlphaFoldDB" id="A0A8J4E897"/>
<accession>A0A8J4E897</accession>
<dbReference type="Pfam" id="PF00282">
    <property type="entry name" value="Pyridoxal_deC"/>
    <property type="match status" value="1"/>
</dbReference>
<dbReference type="InterPro" id="IPR015421">
    <property type="entry name" value="PyrdxlP-dep_Trfase_major"/>
</dbReference>
<keyword evidence="2 5" id="KW-0663">Pyridoxal phosphate</keyword>
<evidence type="ECO:0000256" key="1">
    <source>
        <dbReference type="ARBA" id="ARBA00001933"/>
    </source>
</evidence>
<dbReference type="GO" id="GO:0030170">
    <property type="term" value="F:pyridoxal phosphate binding"/>
    <property type="evidence" value="ECO:0007669"/>
    <property type="project" value="InterPro"/>
</dbReference>
<dbReference type="InterPro" id="IPR015422">
    <property type="entry name" value="PyrdxlP-dep_Trfase_small"/>
</dbReference>